<evidence type="ECO:0000256" key="4">
    <source>
        <dbReference type="ARBA" id="ARBA00022777"/>
    </source>
</evidence>
<proteinExistence type="inferred from homology"/>
<dbReference type="Proteomes" id="UP000742460">
    <property type="component" value="Unassembled WGS sequence"/>
</dbReference>
<gene>
    <name evidence="6" type="ORF">K8V81_00535</name>
</gene>
<sequence length="196" mass="21312">MTARTSTVLGVDVGTSSTKGVLVALDGTILRSAVREHAVQRPAPGQVEMDAEVWWDEFVSIARELTAPADAEVTAIGVSGMGPCVVLTDEHGTPVRSAILYGVDTRAEEQIRRLTHVLGQEEIVAHCGAVLTSQSAGPKIAWVAEHEPEVYARARRLFMPASYLAHRLTGEYVMDHVSASQTAPLYCLREQRWHSP</sequence>
<evidence type="ECO:0000256" key="1">
    <source>
        <dbReference type="ARBA" id="ARBA00009156"/>
    </source>
</evidence>
<name>A0A921SVW2_9MICO</name>
<feature type="domain" description="Carbohydrate kinase FGGY N-terminal" evidence="5">
    <location>
        <begin position="8"/>
        <end position="193"/>
    </location>
</feature>
<evidence type="ECO:0000313" key="7">
    <source>
        <dbReference type="Proteomes" id="UP000742460"/>
    </source>
</evidence>
<comment type="similarity">
    <text evidence="1">Belongs to the FGGY kinase family.</text>
</comment>
<evidence type="ECO:0000256" key="2">
    <source>
        <dbReference type="ARBA" id="ARBA00022629"/>
    </source>
</evidence>
<dbReference type="PANTHER" id="PTHR43095:SF5">
    <property type="entry name" value="XYLULOSE KINASE"/>
    <property type="match status" value="1"/>
</dbReference>
<keyword evidence="4 6" id="KW-0418">Kinase</keyword>
<comment type="caution">
    <text evidence="6">The sequence shown here is derived from an EMBL/GenBank/DDBJ whole genome shotgun (WGS) entry which is preliminary data.</text>
</comment>
<reference evidence="6" key="2">
    <citation type="submission" date="2021-09" db="EMBL/GenBank/DDBJ databases">
        <authorList>
            <person name="Gilroy R."/>
        </authorList>
    </citation>
    <scope>NUCLEOTIDE SEQUENCE</scope>
    <source>
        <strain evidence="6">ChiGjej5B5-22894</strain>
    </source>
</reference>
<keyword evidence="2" id="KW-0859">Xylose metabolism</keyword>
<dbReference type="GO" id="GO:0016301">
    <property type="term" value="F:kinase activity"/>
    <property type="evidence" value="ECO:0007669"/>
    <property type="project" value="UniProtKB-KW"/>
</dbReference>
<dbReference type="InterPro" id="IPR018484">
    <property type="entry name" value="FGGY_N"/>
</dbReference>
<keyword evidence="2" id="KW-0119">Carbohydrate metabolism</keyword>
<keyword evidence="3" id="KW-0808">Transferase</keyword>
<dbReference type="InterPro" id="IPR050406">
    <property type="entry name" value="FGGY_Carb_Kinase"/>
</dbReference>
<reference evidence="6" key="1">
    <citation type="journal article" date="2021" name="PeerJ">
        <title>Extensive microbial diversity within the chicken gut microbiome revealed by metagenomics and culture.</title>
        <authorList>
            <person name="Gilroy R."/>
            <person name="Ravi A."/>
            <person name="Getino M."/>
            <person name="Pursley I."/>
            <person name="Horton D.L."/>
            <person name="Alikhan N.F."/>
            <person name="Baker D."/>
            <person name="Gharbi K."/>
            <person name="Hall N."/>
            <person name="Watson M."/>
            <person name="Adriaenssens E.M."/>
            <person name="Foster-Nyarko E."/>
            <person name="Jarju S."/>
            <person name="Secka A."/>
            <person name="Antonio M."/>
            <person name="Oren A."/>
            <person name="Chaudhuri R.R."/>
            <person name="La Ragione R."/>
            <person name="Hildebrand F."/>
            <person name="Pallen M.J."/>
        </authorList>
    </citation>
    <scope>NUCLEOTIDE SEQUENCE</scope>
    <source>
        <strain evidence="6">ChiGjej5B5-22894</strain>
    </source>
</reference>
<dbReference type="PANTHER" id="PTHR43095">
    <property type="entry name" value="SUGAR KINASE"/>
    <property type="match status" value="1"/>
</dbReference>
<dbReference type="AlphaFoldDB" id="A0A921SVW2"/>
<dbReference type="Gene3D" id="3.30.420.40">
    <property type="match status" value="1"/>
</dbReference>
<accession>A0A921SVW2</accession>
<feature type="non-terminal residue" evidence="6">
    <location>
        <position position="196"/>
    </location>
</feature>
<organism evidence="6 7">
    <name type="scientific">Brachybacterium massiliense</name>
    <dbReference type="NCBI Taxonomy" id="1755098"/>
    <lineage>
        <taxon>Bacteria</taxon>
        <taxon>Bacillati</taxon>
        <taxon>Actinomycetota</taxon>
        <taxon>Actinomycetes</taxon>
        <taxon>Micrococcales</taxon>
        <taxon>Dermabacteraceae</taxon>
        <taxon>Brachybacterium</taxon>
    </lineage>
</organism>
<evidence type="ECO:0000259" key="5">
    <source>
        <dbReference type="Pfam" id="PF00370"/>
    </source>
</evidence>
<dbReference type="Pfam" id="PF00370">
    <property type="entry name" value="FGGY_N"/>
    <property type="match status" value="1"/>
</dbReference>
<evidence type="ECO:0000313" key="6">
    <source>
        <dbReference type="EMBL" id="HJG90186.1"/>
    </source>
</evidence>
<protein>
    <submittedName>
        <fullName evidence="6">Sugar kinase</fullName>
    </submittedName>
</protein>
<dbReference type="InterPro" id="IPR043129">
    <property type="entry name" value="ATPase_NBD"/>
</dbReference>
<dbReference type="GO" id="GO:0042732">
    <property type="term" value="P:D-xylose metabolic process"/>
    <property type="evidence" value="ECO:0007669"/>
    <property type="project" value="UniProtKB-KW"/>
</dbReference>
<dbReference type="SUPFAM" id="SSF53067">
    <property type="entry name" value="Actin-like ATPase domain"/>
    <property type="match status" value="1"/>
</dbReference>
<evidence type="ECO:0000256" key="3">
    <source>
        <dbReference type="ARBA" id="ARBA00022679"/>
    </source>
</evidence>
<dbReference type="EMBL" id="DYUE01000019">
    <property type="protein sequence ID" value="HJG90186.1"/>
    <property type="molecule type" value="Genomic_DNA"/>
</dbReference>